<dbReference type="EMBL" id="QPFP01000012">
    <property type="protein sequence ID" value="TEB33516.1"/>
    <property type="molecule type" value="Genomic_DNA"/>
</dbReference>
<organism evidence="2 3">
    <name type="scientific">Coprinellus micaceus</name>
    <name type="common">Glistening ink-cap mushroom</name>
    <name type="synonym">Coprinus micaceus</name>
    <dbReference type="NCBI Taxonomy" id="71717"/>
    <lineage>
        <taxon>Eukaryota</taxon>
        <taxon>Fungi</taxon>
        <taxon>Dikarya</taxon>
        <taxon>Basidiomycota</taxon>
        <taxon>Agaricomycotina</taxon>
        <taxon>Agaricomycetes</taxon>
        <taxon>Agaricomycetidae</taxon>
        <taxon>Agaricales</taxon>
        <taxon>Agaricineae</taxon>
        <taxon>Psathyrellaceae</taxon>
        <taxon>Coprinellus</taxon>
    </lineage>
</organism>
<keyword evidence="1" id="KW-0472">Membrane</keyword>
<evidence type="ECO:0000313" key="3">
    <source>
        <dbReference type="Proteomes" id="UP000298030"/>
    </source>
</evidence>
<comment type="caution">
    <text evidence="2">The sequence shown here is derived from an EMBL/GenBank/DDBJ whole genome shotgun (WGS) entry which is preliminary data.</text>
</comment>
<gene>
    <name evidence="2" type="ORF">FA13DRAFT_158051</name>
</gene>
<feature type="transmembrane region" description="Helical" evidence="1">
    <location>
        <begin position="53"/>
        <end position="73"/>
    </location>
</feature>
<reference evidence="2 3" key="1">
    <citation type="journal article" date="2019" name="Nat. Ecol. Evol.">
        <title>Megaphylogeny resolves global patterns of mushroom evolution.</title>
        <authorList>
            <person name="Varga T."/>
            <person name="Krizsan K."/>
            <person name="Foldi C."/>
            <person name="Dima B."/>
            <person name="Sanchez-Garcia M."/>
            <person name="Sanchez-Ramirez S."/>
            <person name="Szollosi G.J."/>
            <person name="Szarkandi J.G."/>
            <person name="Papp V."/>
            <person name="Albert L."/>
            <person name="Andreopoulos W."/>
            <person name="Angelini C."/>
            <person name="Antonin V."/>
            <person name="Barry K.W."/>
            <person name="Bougher N.L."/>
            <person name="Buchanan P."/>
            <person name="Buyck B."/>
            <person name="Bense V."/>
            <person name="Catcheside P."/>
            <person name="Chovatia M."/>
            <person name="Cooper J."/>
            <person name="Damon W."/>
            <person name="Desjardin D."/>
            <person name="Finy P."/>
            <person name="Geml J."/>
            <person name="Haridas S."/>
            <person name="Hughes K."/>
            <person name="Justo A."/>
            <person name="Karasinski D."/>
            <person name="Kautmanova I."/>
            <person name="Kiss B."/>
            <person name="Kocsube S."/>
            <person name="Kotiranta H."/>
            <person name="LaButti K.M."/>
            <person name="Lechner B.E."/>
            <person name="Liimatainen K."/>
            <person name="Lipzen A."/>
            <person name="Lukacs Z."/>
            <person name="Mihaltcheva S."/>
            <person name="Morgado L.N."/>
            <person name="Niskanen T."/>
            <person name="Noordeloos M.E."/>
            <person name="Ohm R.A."/>
            <person name="Ortiz-Santana B."/>
            <person name="Ovrebo C."/>
            <person name="Racz N."/>
            <person name="Riley R."/>
            <person name="Savchenko A."/>
            <person name="Shiryaev A."/>
            <person name="Soop K."/>
            <person name="Spirin V."/>
            <person name="Szebenyi C."/>
            <person name="Tomsovsky M."/>
            <person name="Tulloss R.E."/>
            <person name="Uehling J."/>
            <person name="Grigoriev I.V."/>
            <person name="Vagvolgyi C."/>
            <person name="Papp T."/>
            <person name="Martin F.M."/>
            <person name="Miettinen O."/>
            <person name="Hibbett D.S."/>
            <person name="Nagy L.G."/>
        </authorList>
    </citation>
    <scope>NUCLEOTIDE SEQUENCE [LARGE SCALE GENOMIC DNA]</scope>
    <source>
        <strain evidence="2 3">FP101781</strain>
    </source>
</reference>
<protein>
    <submittedName>
        <fullName evidence="2">Uncharacterized protein</fullName>
    </submittedName>
</protein>
<keyword evidence="3" id="KW-1185">Reference proteome</keyword>
<proteinExistence type="predicted"/>
<sequence>MFERYLVVLPLPLIHLFPNGPLMPLIKRAFRVGILYRSFPVFPQHPINGRPALLVLLVLLIHILPLPIISFCCRHRGSIFGCAGWRCVALNGVQESHSGQVNVMLIVLVPPQH</sequence>
<keyword evidence="1" id="KW-0812">Transmembrane</keyword>
<name>A0A4Y7TH69_COPMI</name>
<evidence type="ECO:0000256" key="1">
    <source>
        <dbReference type="SAM" id="Phobius"/>
    </source>
</evidence>
<accession>A0A4Y7TH69</accession>
<keyword evidence="1" id="KW-1133">Transmembrane helix</keyword>
<dbReference type="AlphaFoldDB" id="A0A4Y7TH69"/>
<dbReference type="Proteomes" id="UP000298030">
    <property type="component" value="Unassembled WGS sequence"/>
</dbReference>
<evidence type="ECO:0000313" key="2">
    <source>
        <dbReference type="EMBL" id="TEB33516.1"/>
    </source>
</evidence>